<accession>A0A7J0FAZ0</accession>
<dbReference type="Gene3D" id="1.10.490.10">
    <property type="entry name" value="Globins"/>
    <property type="match status" value="1"/>
</dbReference>
<evidence type="ECO:0000256" key="7">
    <source>
        <dbReference type="ARBA" id="ARBA00048118"/>
    </source>
</evidence>
<dbReference type="AlphaFoldDB" id="A0A7J0FAZ0"/>
<keyword evidence="6 8" id="KW-0408">Iron</keyword>
<evidence type="ECO:0000313" key="10">
    <source>
        <dbReference type="EMBL" id="GFY95067.1"/>
    </source>
</evidence>
<dbReference type="PROSITE" id="PS00208">
    <property type="entry name" value="PLANT_GLOBIN"/>
    <property type="match status" value="1"/>
</dbReference>
<keyword evidence="11" id="KW-1185">Reference proteome</keyword>
<dbReference type="InterPro" id="IPR001032">
    <property type="entry name" value="Leghaemoglobin-like"/>
</dbReference>
<dbReference type="PANTHER" id="PTHR22924:SF39">
    <property type="entry name" value="NON-SYMBIOTIC HEMOGLOBIN 1"/>
    <property type="match status" value="1"/>
</dbReference>
<keyword evidence="4 8" id="KW-0479">Metal-binding</keyword>
<comment type="caution">
    <text evidence="10">The sequence shown here is derived from an EMBL/GenBank/DDBJ whole genome shotgun (WGS) entry which is preliminary data.</text>
</comment>
<dbReference type="Proteomes" id="UP000585474">
    <property type="component" value="Unassembled WGS sequence"/>
</dbReference>
<dbReference type="CDD" id="cd14784">
    <property type="entry name" value="class1_nsHb-like"/>
    <property type="match status" value="1"/>
</dbReference>
<comment type="catalytic activity">
    <reaction evidence="7">
        <text>Fe(III)-heme b-[protein] + nitric oxide + H2O = Fe(II)-heme b-[protein] + nitrite + 2 H(+)</text>
        <dbReference type="Rhea" id="RHEA:77711"/>
        <dbReference type="Rhea" id="RHEA-COMP:18975"/>
        <dbReference type="Rhea" id="RHEA-COMP:18976"/>
        <dbReference type="ChEBI" id="CHEBI:15377"/>
        <dbReference type="ChEBI" id="CHEBI:15378"/>
        <dbReference type="ChEBI" id="CHEBI:16301"/>
        <dbReference type="ChEBI" id="CHEBI:16480"/>
        <dbReference type="ChEBI" id="CHEBI:55376"/>
        <dbReference type="ChEBI" id="CHEBI:60344"/>
    </reaction>
    <physiologicalReaction direction="right-to-left" evidence="7">
        <dbReference type="Rhea" id="RHEA:77713"/>
    </physiologicalReaction>
</comment>
<evidence type="ECO:0000313" key="11">
    <source>
        <dbReference type="Proteomes" id="UP000585474"/>
    </source>
</evidence>
<dbReference type="PROSITE" id="PS01033">
    <property type="entry name" value="GLOBIN"/>
    <property type="match status" value="1"/>
</dbReference>
<evidence type="ECO:0000256" key="8">
    <source>
        <dbReference type="RuleBase" id="RU000625"/>
    </source>
</evidence>
<sequence length="609" mass="67629">MSLLNSEANRVLTRGGEKCEKLEFTEEQEALVVKSWNSMKKNAAELGLKFFLKIFEIAPSAQKLFSFLRESSVPLHQNPKLKPHAMSVFVMTCESAVQLRKAGKVTVRESTLKKLGAVHFKYGVVDEHFEVTKYALLETIKDAVPEMWSVEMKNAWGEAYDHLAFRGELPPFLAAGEYSGLLVKLIHPRSCVVFPPNPIRGVWNGCNLSSPIFIFSNAEMNKMSAELPLSIRILWTLKLAMTAEITKASSWVDCKPLKSSLPSRNPPDPKPPWIVCIFPAVGLLSPYLLSGELGGGRSVIYFLSSPRIRLFPLVIILPSSSTFGLGQFLRGDILIGFTLECGQSFKNVLERESNSGPGEKHSFGDFLQLMKLATKSRLRSPKESMVPGDNFRNHDLAGPFKVAENALHHNSSEHLGATSDSCTSPGGPSDLFFLLTGAPTPALMASSRASRSRIFCEVDLSRVLTWSSLRGLLPLLDRVGVLLDSEELFSRKELGAWRLPRPTGSALMFLERFPERFEWRDRSTSGTSGAAGIAAAQVHRELSFHRRRQTVVDSGEDGVWRLEILSTLPRPRARRRQYPGHWRADEHSDGGYGELGGDNLARFHGLVSP</sequence>
<dbReference type="OrthoDB" id="436496at2759"/>
<evidence type="ECO:0000256" key="1">
    <source>
        <dbReference type="ARBA" id="ARBA00001970"/>
    </source>
</evidence>
<proteinExistence type="inferred from homology"/>
<protein>
    <submittedName>
        <fullName evidence="10">Hemoglobin 1</fullName>
    </submittedName>
</protein>
<dbReference type="InterPro" id="IPR019824">
    <property type="entry name" value="Leghaemoglobin_Fe_BS"/>
</dbReference>
<feature type="domain" description="Globin" evidence="9">
    <location>
        <begin position="23"/>
        <end position="170"/>
    </location>
</feature>
<name>A0A7J0FAZ0_9ERIC</name>
<dbReference type="SUPFAM" id="SSF46458">
    <property type="entry name" value="Globin-like"/>
    <property type="match status" value="1"/>
</dbReference>
<keyword evidence="3 8" id="KW-0349">Heme</keyword>
<evidence type="ECO:0000256" key="6">
    <source>
        <dbReference type="ARBA" id="ARBA00023004"/>
    </source>
</evidence>
<dbReference type="InterPro" id="IPR009050">
    <property type="entry name" value="Globin-like_sf"/>
</dbReference>
<dbReference type="PANTHER" id="PTHR22924">
    <property type="entry name" value="LEGHEMOGLOBIN-RELATED"/>
    <property type="match status" value="1"/>
</dbReference>
<comment type="similarity">
    <text evidence="2 8">Belongs to the plant globin family.</text>
</comment>
<evidence type="ECO:0000259" key="9">
    <source>
        <dbReference type="PROSITE" id="PS01033"/>
    </source>
</evidence>
<dbReference type="PRINTS" id="PR00188">
    <property type="entry name" value="PLANTGLOBIN"/>
</dbReference>
<dbReference type="InterPro" id="IPR012292">
    <property type="entry name" value="Globin/Proto"/>
</dbReference>
<dbReference type="Pfam" id="PF00042">
    <property type="entry name" value="Globin"/>
    <property type="match status" value="1"/>
</dbReference>
<gene>
    <name evidence="10" type="ORF">Acr_10g0004520</name>
</gene>
<evidence type="ECO:0000256" key="2">
    <source>
        <dbReference type="ARBA" id="ARBA00007609"/>
    </source>
</evidence>
<comment type="cofactor">
    <cofactor evidence="1">
        <name>heme b</name>
        <dbReference type="ChEBI" id="CHEBI:60344"/>
    </cofactor>
</comment>
<dbReference type="GO" id="GO:0019825">
    <property type="term" value="F:oxygen binding"/>
    <property type="evidence" value="ECO:0007669"/>
    <property type="project" value="InterPro"/>
</dbReference>
<reference evidence="10 11" key="1">
    <citation type="submission" date="2019-07" db="EMBL/GenBank/DDBJ databases">
        <title>De Novo Assembly of kiwifruit Actinidia rufa.</title>
        <authorList>
            <person name="Sugita-Konishi S."/>
            <person name="Sato K."/>
            <person name="Mori E."/>
            <person name="Abe Y."/>
            <person name="Kisaki G."/>
            <person name="Hamano K."/>
            <person name="Suezawa K."/>
            <person name="Otani M."/>
            <person name="Fukuda T."/>
            <person name="Manabe T."/>
            <person name="Gomi K."/>
            <person name="Tabuchi M."/>
            <person name="Akimitsu K."/>
            <person name="Kataoka I."/>
        </authorList>
    </citation>
    <scope>NUCLEOTIDE SEQUENCE [LARGE SCALE GENOMIC DNA]</scope>
    <source>
        <strain evidence="11">cv. Fuchu</strain>
    </source>
</reference>
<dbReference type="GO" id="GO:0020037">
    <property type="term" value="F:heme binding"/>
    <property type="evidence" value="ECO:0007669"/>
    <property type="project" value="InterPro"/>
</dbReference>
<organism evidence="10 11">
    <name type="scientific">Actinidia rufa</name>
    <dbReference type="NCBI Taxonomy" id="165716"/>
    <lineage>
        <taxon>Eukaryota</taxon>
        <taxon>Viridiplantae</taxon>
        <taxon>Streptophyta</taxon>
        <taxon>Embryophyta</taxon>
        <taxon>Tracheophyta</taxon>
        <taxon>Spermatophyta</taxon>
        <taxon>Magnoliopsida</taxon>
        <taxon>eudicotyledons</taxon>
        <taxon>Gunneridae</taxon>
        <taxon>Pentapetalae</taxon>
        <taxon>asterids</taxon>
        <taxon>Ericales</taxon>
        <taxon>Actinidiaceae</taxon>
        <taxon>Actinidia</taxon>
    </lineage>
</organism>
<keyword evidence="5" id="KW-0560">Oxidoreductase</keyword>
<dbReference type="GO" id="GO:0016491">
    <property type="term" value="F:oxidoreductase activity"/>
    <property type="evidence" value="ECO:0007669"/>
    <property type="project" value="UniProtKB-KW"/>
</dbReference>
<evidence type="ECO:0000256" key="4">
    <source>
        <dbReference type="ARBA" id="ARBA00022723"/>
    </source>
</evidence>
<dbReference type="GO" id="GO:0046872">
    <property type="term" value="F:metal ion binding"/>
    <property type="evidence" value="ECO:0007669"/>
    <property type="project" value="UniProtKB-KW"/>
</dbReference>
<dbReference type="EMBL" id="BJWL01000010">
    <property type="protein sequence ID" value="GFY95067.1"/>
    <property type="molecule type" value="Genomic_DNA"/>
</dbReference>
<evidence type="ECO:0000256" key="3">
    <source>
        <dbReference type="ARBA" id="ARBA00022617"/>
    </source>
</evidence>
<evidence type="ECO:0000256" key="5">
    <source>
        <dbReference type="ARBA" id="ARBA00023002"/>
    </source>
</evidence>
<dbReference type="InterPro" id="IPR000971">
    <property type="entry name" value="Globin"/>
</dbReference>